<dbReference type="OrthoDB" id="4510475at2"/>
<feature type="region of interest" description="Disordered" evidence="2">
    <location>
        <begin position="16"/>
        <end position="47"/>
    </location>
</feature>
<accession>A0A411PMV2</accession>
<reference evidence="4 5" key="1">
    <citation type="submission" date="2019-02" db="EMBL/GenBank/DDBJ databases">
        <title>Shewanella sp. D4-2 isolated from Dokdo Island.</title>
        <authorList>
            <person name="Baek K."/>
        </authorList>
    </citation>
    <scope>NUCLEOTIDE SEQUENCE [LARGE SCALE GENOMIC DNA]</scope>
    <source>
        <strain evidence="4 5">D4-2</strain>
    </source>
</reference>
<evidence type="ECO:0000313" key="5">
    <source>
        <dbReference type="Proteomes" id="UP000291106"/>
    </source>
</evidence>
<organism evidence="4 5">
    <name type="scientific">Shewanella maritima</name>
    <dbReference type="NCBI Taxonomy" id="2520507"/>
    <lineage>
        <taxon>Bacteria</taxon>
        <taxon>Pseudomonadati</taxon>
        <taxon>Pseudomonadota</taxon>
        <taxon>Gammaproteobacteria</taxon>
        <taxon>Alteromonadales</taxon>
        <taxon>Shewanellaceae</taxon>
        <taxon>Shewanella</taxon>
    </lineage>
</organism>
<dbReference type="KEGG" id="smai:EXU30_10730"/>
<dbReference type="AlphaFoldDB" id="A0A411PMV2"/>
<keyword evidence="1 4" id="KW-0378">Hydrolase</keyword>
<dbReference type="GO" id="GO:0016020">
    <property type="term" value="C:membrane"/>
    <property type="evidence" value="ECO:0007669"/>
    <property type="project" value="TreeGrafter"/>
</dbReference>
<gene>
    <name evidence="4" type="ORF">EXU30_10730</name>
</gene>
<dbReference type="EMBL" id="CP036200">
    <property type="protein sequence ID" value="QBF84877.1"/>
    <property type="molecule type" value="Genomic_DNA"/>
</dbReference>
<dbReference type="GO" id="GO:0008233">
    <property type="term" value="F:peptidase activity"/>
    <property type="evidence" value="ECO:0007669"/>
    <property type="project" value="InterPro"/>
</dbReference>
<feature type="compositionally biased region" description="Low complexity" evidence="2">
    <location>
        <begin position="27"/>
        <end position="42"/>
    </location>
</feature>
<evidence type="ECO:0000313" key="4">
    <source>
        <dbReference type="EMBL" id="QBF84877.1"/>
    </source>
</evidence>
<dbReference type="InterPro" id="IPR013595">
    <property type="entry name" value="Pept_S33_TAP-like_C"/>
</dbReference>
<dbReference type="Pfam" id="PF08386">
    <property type="entry name" value="Abhydrolase_4"/>
    <property type="match status" value="1"/>
</dbReference>
<keyword evidence="5" id="KW-1185">Reference proteome</keyword>
<protein>
    <submittedName>
        <fullName evidence="4">Alpha/beta hydrolase</fullName>
    </submittedName>
</protein>
<dbReference type="PRINTS" id="PR00793">
    <property type="entry name" value="PROAMNOPTASE"/>
</dbReference>
<dbReference type="GO" id="GO:0006508">
    <property type="term" value="P:proteolysis"/>
    <property type="evidence" value="ECO:0007669"/>
    <property type="project" value="InterPro"/>
</dbReference>
<feature type="domain" description="Peptidase S33 tripeptidyl aminopeptidase-like C-terminal" evidence="3">
    <location>
        <begin position="403"/>
        <end position="497"/>
    </location>
</feature>
<name>A0A411PMV2_9GAMM</name>
<evidence type="ECO:0000256" key="2">
    <source>
        <dbReference type="SAM" id="MobiDB-lite"/>
    </source>
</evidence>
<dbReference type="Proteomes" id="UP000291106">
    <property type="component" value="Chromosome"/>
</dbReference>
<dbReference type="InterPro" id="IPR029058">
    <property type="entry name" value="AB_hydrolase_fold"/>
</dbReference>
<sequence>MGLATSSLLWADVSTGADTKDEAQPKTAAVNEATNTPTNTPTSIADDTKANGAIKSTAKTQSCYLDGLAEQLECGKISVPENPNEPDGKHIDVHFAILPAIKNSYPNEALLAIAGGPGQSAIENAAGFDRMLTKVRQTRDILLIDQRGTGQSNQLQCQDDAMFTLSFNDDELNLGESTQACIDEIAKNNPSDISQYNSVTALKDFEAVREYLGYQQLHLYGISYGSRMAQLYMRHYPQALKTVTLDGIVPMQQSVIAIGGAIERGLNLLFSDCRNNQACQQTFPDLEQDFRDVDNKLANAPITEQVRDPLTNSPETLLMTRGKFNGAIRMAMYSPTTRALLPHAIHQAKQDDFQPILGLYALTADSTGIAMGMHASVVCSEDIHRVTEQMRKDAKVSYMSGSMLDGLEKTCDVWQMPLMDDSFSAPINSDIPTLLLSGEIDPATPPNWGAMATEQLSNAQHFIAPYATHGVAYQSCGNDLIAELVDTADVMSIDGSCLNKDVRRSFYLNANGVELVTDSDTSTSTTATADKE</sequence>
<dbReference type="InterPro" id="IPR002410">
    <property type="entry name" value="Peptidase_S33"/>
</dbReference>
<dbReference type="Gene3D" id="3.40.50.1820">
    <property type="entry name" value="alpha/beta hydrolase"/>
    <property type="match status" value="1"/>
</dbReference>
<evidence type="ECO:0000256" key="1">
    <source>
        <dbReference type="ARBA" id="ARBA00022801"/>
    </source>
</evidence>
<dbReference type="PANTHER" id="PTHR43798:SF27">
    <property type="entry name" value="HYDROLASE ALPHA_BETA HYDROLASE FOLD FAMILY"/>
    <property type="match status" value="1"/>
</dbReference>
<dbReference type="SUPFAM" id="SSF53474">
    <property type="entry name" value="alpha/beta-Hydrolases"/>
    <property type="match status" value="1"/>
</dbReference>
<evidence type="ECO:0000259" key="3">
    <source>
        <dbReference type="Pfam" id="PF08386"/>
    </source>
</evidence>
<dbReference type="PANTHER" id="PTHR43798">
    <property type="entry name" value="MONOACYLGLYCEROL LIPASE"/>
    <property type="match status" value="1"/>
</dbReference>
<proteinExistence type="predicted"/>
<dbReference type="InterPro" id="IPR050266">
    <property type="entry name" value="AB_hydrolase_sf"/>
</dbReference>